<evidence type="ECO:0000256" key="1">
    <source>
        <dbReference type="ARBA" id="ARBA00009437"/>
    </source>
</evidence>
<dbReference type="Gene3D" id="1.10.10.10">
    <property type="entry name" value="Winged helix-like DNA-binding domain superfamily/Winged helix DNA-binding domain"/>
    <property type="match status" value="1"/>
</dbReference>
<feature type="domain" description="HTH lysR-type" evidence="5">
    <location>
        <begin position="9"/>
        <end position="66"/>
    </location>
</feature>
<dbReference type="InterPro" id="IPR005119">
    <property type="entry name" value="LysR_subst-bd"/>
</dbReference>
<keyword evidence="7" id="KW-1185">Reference proteome</keyword>
<keyword evidence="2" id="KW-0805">Transcription regulation</keyword>
<dbReference type="AlphaFoldDB" id="A0A5J6MVJ5"/>
<dbReference type="Pfam" id="PF03466">
    <property type="entry name" value="LysR_substrate"/>
    <property type="match status" value="1"/>
</dbReference>
<evidence type="ECO:0000259" key="5">
    <source>
        <dbReference type="PROSITE" id="PS50931"/>
    </source>
</evidence>
<dbReference type="RefSeq" id="WP_151178918.1">
    <property type="nucleotide sequence ID" value="NZ_CP042906.1"/>
</dbReference>
<dbReference type="SUPFAM" id="SSF53850">
    <property type="entry name" value="Periplasmic binding protein-like II"/>
    <property type="match status" value="1"/>
</dbReference>
<keyword evidence="3" id="KW-0238">DNA-binding</keyword>
<dbReference type="PANTHER" id="PTHR30537">
    <property type="entry name" value="HTH-TYPE TRANSCRIPTIONAL REGULATOR"/>
    <property type="match status" value="1"/>
</dbReference>
<dbReference type="PROSITE" id="PS50931">
    <property type="entry name" value="HTH_LYSR"/>
    <property type="match status" value="1"/>
</dbReference>
<name>A0A5J6MVJ5_9PROT</name>
<dbReference type="Gene3D" id="3.40.190.10">
    <property type="entry name" value="Periplasmic binding protein-like II"/>
    <property type="match status" value="2"/>
</dbReference>
<dbReference type="InterPro" id="IPR000847">
    <property type="entry name" value="LysR_HTH_N"/>
</dbReference>
<dbReference type="Pfam" id="PF00126">
    <property type="entry name" value="HTH_1"/>
    <property type="match status" value="1"/>
</dbReference>
<proteinExistence type="inferred from homology"/>
<organism evidence="6 7">
    <name type="scientific">Hypericibacter terrae</name>
    <dbReference type="NCBI Taxonomy" id="2602015"/>
    <lineage>
        <taxon>Bacteria</taxon>
        <taxon>Pseudomonadati</taxon>
        <taxon>Pseudomonadota</taxon>
        <taxon>Alphaproteobacteria</taxon>
        <taxon>Rhodospirillales</taxon>
        <taxon>Dongiaceae</taxon>
        <taxon>Hypericibacter</taxon>
    </lineage>
</organism>
<dbReference type="Proteomes" id="UP000326202">
    <property type="component" value="Chromosome"/>
</dbReference>
<dbReference type="OrthoDB" id="9794694at2"/>
<dbReference type="InterPro" id="IPR036388">
    <property type="entry name" value="WH-like_DNA-bd_sf"/>
</dbReference>
<evidence type="ECO:0000313" key="7">
    <source>
        <dbReference type="Proteomes" id="UP000326202"/>
    </source>
</evidence>
<dbReference type="PRINTS" id="PR00039">
    <property type="entry name" value="HTHLYSR"/>
</dbReference>
<dbReference type="EMBL" id="CP042906">
    <property type="protein sequence ID" value="QEX18796.1"/>
    <property type="molecule type" value="Genomic_DNA"/>
</dbReference>
<dbReference type="PANTHER" id="PTHR30537:SF5">
    <property type="entry name" value="HTH-TYPE TRANSCRIPTIONAL ACTIVATOR TTDR-RELATED"/>
    <property type="match status" value="1"/>
</dbReference>
<dbReference type="InterPro" id="IPR058163">
    <property type="entry name" value="LysR-type_TF_proteobact-type"/>
</dbReference>
<evidence type="ECO:0000256" key="2">
    <source>
        <dbReference type="ARBA" id="ARBA00023015"/>
    </source>
</evidence>
<evidence type="ECO:0000256" key="4">
    <source>
        <dbReference type="ARBA" id="ARBA00023163"/>
    </source>
</evidence>
<accession>A0A5J6MVJ5</accession>
<protein>
    <submittedName>
        <fullName evidence="6">LysR family transcriptional regulator</fullName>
    </submittedName>
</protein>
<evidence type="ECO:0000313" key="6">
    <source>
        <dbReference type="EMBL" id="QEX18796.1"/>
    </source>
</evidence>
<gene>
    <name evidence="6" type="ORF">FRZ44_41070</name>
</gene>
<dbReference type="InterPro" id="IPR036390">
    <property type="entry name" value="WH_DNA-bd_sf"/>
</dbReference>
<keyword evidence="4" id="KW-0804">Transcription</keyword>
<dbReference type="GO" id="GO:0003677">
    <property type="term" value="F:DNA binding"/>
    <property type="evidence" value="ECO:0007669"/>
    <property type="project" value="UniProtKB-KW"/>
</dbReference>
<dbReference type="KEGG" id="htq:FRZ44_41070"/>
<dbReference type="GO" id="GO:0003700">
    <property type="term" value="F:DNA-binding transcription factor activity"/>
    <property type="evidence" value="ECO:0007669"/>
    <property type="project" value="InterPro"/>
</dbReference>
<dbReference type="CDD" id="cd08432">
    <property type="entry name" value="PBP2_GcdR_TrpI_HvrB_AmpR_like"/>
    <property type="match status" value="1"/>
</dbReference>
<sequence>MARRSRTLPPLTSLVAFEAAARQRSLTRAAKELNVTPGAISKQIKSLETEAGVPLLLRGHRAIEMTAQGEILYAALTRGFGEIVAAFQRIKSSGAGHHSVTLGSTTAFAQMWLMPRLGSFWRKHQDITVNHVISDSSQDLGMARIDLRVRYGAGDWHNETAIRLFGDRIYPVCSPDFARQHPGKGTAELPSLPLLELETGDPSWTGWTDWLKGTGGKARSLNLRTFSSYVVALQAAQDGQGVALGWHSLVAPLVESGKLVVLGATAMPASQSFYVTWDEHKSLSAEARVLRDWLISFARPDPAAAVPG</sequence>
<reference evidence="6 7" key="1">
    <citation type="submission" date="2019-08" db="EMBL/GenBank/DDBJ databases">
        <title>Hyperibacter terrae gen. nov., sp. nov. and Hyperibacter viscosus sp. nov., two new members in the family Rhodospirillaceae isolated from the rhizosphere of Hypericum perforatum.</title>
        <authorList>
            <person name="Noviana Z."/>
        </authorList>
    </citation>
    <scope>NUCLEOTIDE SEQUENCE [LARGE SCALE GENOMIC DNA]</scope>
    <source>
        <strain evidence="6 7">R5913</strain>
    </source>
</reference>
<dbReference type="SUPFAM" id="SSF46785">
    <property type="entry name" value="Winged helix' DNA-binding domain"/>
    <property type="match status" value="1"/>
</dbReference>
<evidence type="ECO:0000256" key="3">
    <source>
        <dbReference type="ARBA" id="ARBA00023125"/>
    </source>
</evidence>
<comment type="similarity">
    <text evidence="1">Belongs to the LysR transcriptional regulatory family.</text>
</comment>